<dbReference type="SUPFAM" id="SSF52317">
    <property type="entry name" value="Class I glutamine amidotransferase-like"/>
    <property type="match status" value="1"/>
</dbReference>
<dbReference type="Gene3D" id="3.40.50.880">
    <property type="match status" value="1"/>
</dbReference>
<evidence type="ECO:0000259" key="5">
    <source>
        <dbReference type="Pfam" id="PF01656"/>
    </source>
</evidence>
<sequence>MGSLLVAGTTSDAGKTTVVTGLCRWLARQGVRVAPYKAQNMSNNSMVCADGAEIGRAQWIQAVAAGAEPEAAMNPVLLKPGSDRRSHVVLMGEPWGELTARGFLTERAELAKAAFAAYDDLASRYDVVISEGAGSPTEINLRQSDYVNMGLAQHTKAPVVVVGDIDRGGVFASMFGTVALLDAADQRLISGFVVNKFRGDVSLLQPGIDMLSSVTGRPTYGVLPWLPGLWLDSEDALDVPARRLSQDSSVLTIAVVRFPRISNFTDLDALAVEPTTSVFFTASPAEVRDADLVVLPGSRATTSDLAWLRETGLADAVASRVADGRPVLGICGGYQLLGGEISDPQGVEGGGNHTGLGLLPVATTFAVEKVLARPAPTAYEIHHGVVTVTGSASEFPGGCRSGVVWGTIWHGLLDDDTARHAFLAEIAALTGKPAPDGSVSFAAQREARLDLLADAIDEHLDTAALLALIESGTPADLEFVPPGAPKLSAP</sequence>
<dbReference type="RefSeq" id="WP_343978576.1">
    <property type="nucleotide sequence ID" value="NZ_BAAAHK010000017.1"/>
</dbReference>
<dbReference type="InterPro" id="IPR011698">
    <property type="entry name" value="GATase_3"/>
</dbReference>
<keyword evidence="2 4" id="KW-0169">Cobalamin biosynthesis</keyword>
<evidence type="ECO:0000256" key="4">
    <source>
        <dbReference type="HAMAP-Rule" id="MF_00028"/>
    </source>
</evidence>
<dbReference type="Proteomes" id="UP001500542">
    <property type="component" value="Unassembled WGS sequence"/>
</dbReference>
<dbReference type="PANTHER" id="PTHR21343">
    <property type="entry name" value="DETHIOBIOTIN SYNTHETASE"/>
    <property type="match status" value="1"/>
</dbReference>
<name>A0ABN1RE93_9ACTN</name>
<dbReference type="InterPro" id="IPR047045">
    <property type="entry name" value="CobQ_N"/>
</dbReference>
<dbReference type="Gene3D" id="3.40.50.300">
    <property type="entry name" value="P-loop containing nucleotide triphosphate hydrolases"/>
    <property type="match status" value="1"/>
</dbReference>
<feature type="active site" evidence="4">
    <location>
        <position position="410"/>
    </location>
</feature>
<comment type="similarity">
    <text evidence="4">Belongs to the CobB/CobQ family. CobQ subfamily.</text>
</comment>
<evidence type="ECO:0000256" key="3">
    <source>
        <dbReference type="ARBA" id="ARBA00022962"/>
    </source>
</evidence>
<dbReference type="CDD" id="cd05389">
    <property type="entry name" value="CobQ_N"/>
    <property type="match status" value="1"/>
</dbReference>
<proteinExistence type="inferred from homology"/>
<dbReference type="PANTHER" id="PTHR21343:SF1">
    <property type="entry name" value="COBYRIC ACID SYNTHASE"/>
    <property type="match status" value="1"/>
</dbReference>
<evidence type="ECO:0000259" key="6">
    <source>
        <dbReference type="Pfam" id="PF07685"/>
    </source>
</evidence>
<dbReference type="EMBL" id="BAAAHK010000017">
    <property type="protein sequence ID" value="GAA0955536.1"/>
    <property type="molecule type" value="Genomic_DNA"/>
</dbReference>
<dbReference type="NCBIfam" id="TIGR00313">
    <property type="entry name" value="cobQ"/>
    <property type="match status" value="1"/>
</dbReference>
<evidence type="ECO:0000313" key="7">
    <source>
        <dbReference type="EMBL" id="GAA0955536.1"/>
    </source>
</evidence>
<dbReference type="Pfam" id="PF07685">
    <property type="entry name" value="GATase_3"/>
    <property type="match status" value="1"/>
</dbReference>
<evidence type="ECO:0000256" key="2">
    <source>
        <dbReference type="ARBA" id="ARBA00022573"/>
    </source>
</evidence>
<dbReference type="InterPro" id="IPR002586">
    <property type="entry name" value="CobQ/CobB/MinD/ParA_Nub-bd_dom"/>
</dbReference>
<organism evidence="7 8">
    <name type="scientific">Kribbella koreensis</name>
    <dbReference type="NCBI Taxonomy" id="57909"/>
    <lineage>
        <taxon>Bacteria</taxon>
        <taxon>Bacillati</taxon>
        <taxon>Actinomycetota</taxon>
        <taxon>Actinomycetes</taxon>
        <taxon>Propionibacteriales</taxon>
        <taxon>Kribbellaceae</taxon>
        <taxon>Kribbella</taxon>
    </lineage>
</organism>
<dbReference type="PROSITE" id="PS51274">
    <property type="entry name" value="GATASE_COBBQ"/>
    <property type="match status" value="1"/>
</dbReference>
<protein>
    <recommendedName>
        <fullName evidence="4">Cobyric acid synthase</fullName>
    </recommendedName>
</protein>
<dbReference type="SUPFAM" id="SSF52540">
    <property type="entry name" value="P-loop containing nucleoside triphosphate hydrolases"/>
    <property type="match status" value="1"/>
</dbReference>
<dbReference type="NCBIfam" id="NF001989">
    <property type="entry name" value="PRK00784.1"/>
    <property type="match status" value="1"/>
</dbReference>
<gene>
    <name evidence="4" type="primary">cobQ</name>
    <name evidence="7" type="ORF">GCM10009554_63400</name>
</gene>
<dbReference type="HAMAP" id="MF_00028">
    <property type="entry name" value="CobQ"/>
    <property type="match status" value="1"/>
</dbReference>
<dbReference type="InterPro" id="IPR027417">
    <property type="entry name" value="P-loop_NTPase"/>
</dbReference>
<keyword evidence="3 4" id="KW-0315">Glutamine amidotransferase</keyword>
<dbReference type="InterPro" id="IPR033949">
    <property type="entry name" value="CobQ_GATase1"/>
</dbReference>
<feature type="domain" description="CobB/CobQ-like glutamine amidotransferase" evidence="6">
    <location>
        <begin position="252"/>
        <end position="416"/>
    </location>
</feature>
<dbReference type="Pfam" id="PF01656">
    <property type="entry name" value="CbiA"/>
    <property type="match status" value="1"/>
</dbReference>
<comment type="pathway">
    <text evidence="1 4">Cofactor biosynthesis; adenosylcobalamin biosynthesis.</text>
</comment>
<accession>A0ABN1RE93</accession>
<feature type="active site" description="Nucleophile" evidence="4">
    <location>
        <position position="331"/>
    </location>
</feature>
<evidence type="ECO:0000313" key="8">
    <source>
        <dbReference type="Proteomes" id="UP001500542"/>
    </source>
</evidence>
<dbReference type="PROSITE" id="PS51273">
    <property type="entry name" value="GATASE_TYPE_1"/>
    <property type="match status" value="1"/>
</dbReference>
<comment type="caution">
    <text evidence="7">The sequence shown here is derived from an EMBL/GenBank/DDBJ whole genome shotgun (WGS) entry which is preliminary data.</text>
</comment>
<feature type="domain" description="CobQ/CobB/MinD/ParA nucleotide binding" evidence="5">
    <location>
        <begin position="5"/>
        <end position="229"/>
    </location>
</feature>
<reference evidence="7 8" key="1">
    <citation type="journal article" date="2019" name="Int. J. Syst. Evol. Microbiol.">
        <title>The Global Catalogue of Microorganisms (GCM) 10K type strain sequencing project: providing services to taxonomists for standard genome sequencing and annotation.</title>
        <authorList>
            <consortium name="The Broad Institute Genomics Platform"/>
            <consortium name="The Broad Institute Genome Sequencing Center for Infectious Disease"/>
            <person name="Wu L."/>
            <person name="Ma J."/>
        </authorList>
    </citation>
    <scope>NUCLEOTIDE SEQUENCE [LARGE SCALE GENOMIC DNA]</scope>
    <source>
        <strain evidence="7 8">JCM 10977</strain>
    </source>
</reference>
<dbReference type="InterPro" id="IPR029062">
    <property type="entry name" value="Class_I_gatase-like"/>
</dbReference>
<comment type="function">
    <text evidence="4">Catalyzes amidations at positions B, D, E, and G on adenosylcobyrinic A,C-diamide. NH(2) groups are provided by glutamine, and one molecule of ATP is hydrogenolyzed for each amidation.</text>
</comment>
<dbReference type="InterPro" id="IPR004459">
    <property type="entry name" value="CobQ_synth"/>
</dbReference>
<evidence type="ECO:0000256" key="1">
    <source>
        <dbReference type="ARBA" id="ARBA00004953"/>
    </source>
</evidence>
<dbReference type="CDD" id="cd01750">
    <property type="entry name" value="GATase1_CobQ"/>
    <property type="match status" value="1"/>
</dbReference>
<keyword evidence="8" id="KW-1185">Reference proteome</keyword>